<dbReference type="HOGENOM" id="CLU_009568_3_0_1"/>
<gene>
    <name evidence="2" type="ORF">DACRYDRAFT_120057</name>
</gene>
<protein>
    <submittedName>
        <fullName evidence="2">Uncharacterized protein</fullName>
    </submittedName>
</protein>
<keyword evidence="3" id="KW-1185">Reference proteome</keyword>
<dbReference type="OMA" id="SILTWHE"/>
<dbReference type="PANTHER" id="PTHR33266:SF1">
    <property type="entry name" value="F-BOX DOMAIN-CONTAINING PROTEIN"/>
    <property type="match status" value="1"/>
</dbReference>
<dbReference type="EMBL" id="JH795893">
    <property type="protein sequence ID" value="EJT96519.1"/>
    <property type="molecule type" value="Genomic_DNA"/>
</dbReference>
<name>M5FPM6_DACPD</name>
<feature type="region of interest" description="Disordered" evidence="1">
    <location>
        <begin position="709"/>
        <end position="732"/>
    </location>
</feature>
<dbReference type="PANTHER" id="PTHR33266">
    <property type="entry name" value="CHROMOSOME 15, WHOLE GENOME SHOTGUN SEQUENCE"/>
    <property type="match status" value="1"/>
</dbReference>
<feature type="region of interest" description="Disordered" evidence="1">
    <location>
        <begin position="240"/>
        <end position="259"/>
    </location>
</feature>
<dbReference type="OrthoDB" id="107110at2759"/>
<dbReference type="GeneID" id="63685989"/>
<accession>M5FPM6</accession>
<dbReference type="RefSeq" id="XP_040623417.1">
    <property type="nucleotide sequence ID" value="XM_040770927.1"/>
</dbReference>
<dbReference type="Proteomes" id="UP000030653">
    <property type="component" value="Unassembled WGS sequence"/>
</dbReference>
<evidence type="ECO:0000256" key="1">
    <source>
        <dbReference type="SAM" id="MobiDB-lite"/>
    </source>
</evidence>
<organism evidence="2 3">
    <name type="scientific">Dacryopinax primogenitus (strain DJM 731)</name>
    <name type="common">Brown rot fungus</name>
    <dbReference type="NCBI Taxonomy" id="1858805"/>
    <lineage>
        <taxon>Eukaryota</taxon>
        <taxon>Fungi</taxon>
        <taxon>Dikarya</taxon>
        <taxon>Basidiomycota</taxon>
        <taxon>Agaricomycotina</taxon>
        <taxon>Dacrymycetes</taxon>
        <taxon>Dacrymycetales</taxon>
        <taxon>Dacrymycetaceae</taxon>
        <taxon>Dacryopinax</taxon>
    </lineage>
</organism>
<dbReference type="STRING" id="1858805.M5FPM6"/>
<evidence type="ECO:0000313" key="3">
    <source>
        <dbReference type="Proteomes" id="UP000030653"/>
    </source>
</evidence>
<dbReference type="AlphaFoldDB" id="M5FPM6"/>
<sequence>MSSQRFNTVSSISIQYISPSVTTVGEAFIVAEFCKDETRLRRARESMTPEIKTELANAFETSFQNDEIRKAFIQHLKFRAHGIMEDVVRDRRTSYSRCLNIIASSGQGKSRLMKEVGYGRRDCIPPTPEDEPVFCIPINMRELDAPGWPLTDAAVLKYFETLKGDSEDTQQSVRAHWRAAVFISEALEHALTCLKNLLPEAGYVPKLRAWNEKMEGRNRESRDRFWQDVVTKAEARCIKTLQTQNSPPRRKEDQRTTSDVVAGADESGKTLIQPATTKLVAYLKTLHGSDPSVIIYFDEAAEFHNLYWILSRVLVARISEPLWLVFMATNGKLKNYAPPSGNINSARLSAELLQQLPPYYSLGFDQWAKKAAESRTMGDLSSWLHASYYGRPMWNAHLTTTPSYRLRQEGTLKLTCNSAHPEQNDACTFSIFSVLINLDLVLHTTEAAKIADLAVSNHMRLFDGIQLQPDMSYLTHTASEPVLALCAADLLLQEGKLPGYMKTLVTELCRGNIIPKGDMGELAARLLLLLPRISASEAKFEDPIPLPNITLVAYLEVLLGPAVLDSDFKKTFHNTWVNFHHWIVLSESLPKKGLDLKTLANFWARGAAIQCWHNQASVDLLFITYQGSNAPKALFDRRNLSAVHVQVKLKDRPDPNALRGLEPVGLAEHLAETEMPYLVILMELGTNVAFDNDSERYVDIQKPLSITQRGLGHPPVASSTRSNDSSKDIRKRRWSINVRGHASSAYPILDKLKISSHFTRLLHLRTLGPQTELEEQMWPGTRLSGMPVSWMVDSGVIVPQGGVNEDVEMTG</sequence>
<evidence type="ECO:0000313" key="2">
    <source>
        <dbReference type="EMBL" id="EJT96519.1"/>
    </source>
</evidence>
<reference evidence="2 3" key="1">
    <citation type="journal article" date="2012" name="Science">
        <title>The Paleozoic origin of enzymatic lignin decomposition reconstructed from 31 fungal genomes.</title>
        <authorList>
            <person name="Floudas D."/>
            <person name="Binder M."/>
            <person name="Riley R."/>
            <person name="Barry K."/>
            <person name="Blanchette R.A."/>
            <person name="Henrissat B."/>
            <person name="Martinez A.T."/>
            <person name="Otillar R."/>
            <person name="Spatafora J.W."/>
            <person name="Yadav J.S."/>
            <person name="Aerts A."/>
            <person name="Benoit I."/>
            <person name="Boyd A."/>
            <person name="Carlson A."/>
            <person name="Copeland A."/>
            <person name="Coutinho P.M."/>
            <person name="de Vries R.P."/>
            <person name="Ferreira P."/>
            <person name="Findley K."/>
            <person name="Foster B."/>
            <person name="Gaskell J."/>
            <person name="Glotzer D."/>
            <person name="Gorecki P."/>
            <person name="Heitman J."/>
            <person name="Hesse C."/>
            <person name="Hori C."/>
            <person name="Igarashi K."/>
            <person name="Jurgens J.A."/>
            <person name="Kallen N."/>
            <person name="Kersten P."/>
            <person name="Kohler A."/>
            <person name="Kuees U."/>
            <person name="Kumar T.K.A."/>
            <person name="Kuo A."/>
            <person name="LaButti K."/>
            <person name="Larrondo L.F."/>
            <person name="Lindquist E."/>
            <person name="Ling A."/>
            <person name="Lombard V."/>
            <person name="Lucas S."/>
            <person name="Lundell T."/>
            <person name="Martin R."/>
            <person name="McLaughlin D.J."/>
            <person name="Morgenstern I."/>
            <person name="Morin E."/>
            <person name="Murat C."/>
            <person name="Nagy L.G."/>
            <person name="Nolan M."/>
            <person name="Ohm R.A."/>
            <person name="Patyshakuliyeva A."/>
            <person name="Rokas A."/>
            <person name="Ruiz-Duenas F.J."/>
            <person name="Sabat G."/>
            <person name="Salamov A."/>
            <person name="Samejima M."/>
            <person name="Schmutz J."/>
            <person name="Slot J.C."/>
            <person name="St John F."/>
            <person name="Stenlid J."/>
            <person name="Sun H."/>
            <person name="Sun S."/>
            <person name="Syed K."/>
            <person name="Tsang A."/>
            <person name="Wiebenga A."/>
            <person name="Young D."/>
            <person name="Pisabarro A."/>
            <person name="Eastwood D.C."/>
            <person name="Martin F."/>
            <person name="Cullen D."/>
            <person name="Grigoriev I.V."/>
            <person name="Hibbett D.S."/>
        </authorList>
    </citation>
    <scope>NUCLEOTIDE SEQUENCE [LARGE SCALE GENOMIC DNA]</scope>
    <source>
        <strain evidence="2 3">DJM-731 SS1</strain>
    </source>
</reference>
<proteinExistence type="predicted"/>